<name>A0AA35YB85_LACSI</name>
<dbReference type="PROSITE" id="PS50181">
    <property type="entry name" value="FBOX"/>
    <property type="match status" value="1"/>
</dbReference>
<evidence type="ECO:0000259" key="1">
    <source>
        <dbReference type="PROSITE" id="PS50181"/>
    </source>
</evidence>
<dbReference type="AlphaFoldDB" id="A0AA35YB85"/>
<accession>A0AA35YB85</accession>
<proteinExistence type="predicted"/>
<dbReference type="Proteomes" id="UP001177003">
    <property type="component" value="Chromosome 0"/>
</dbReference>
<feature type="domain" description="F-box" evidence="1">
    <location>
        <begin position="165"/>
        <end position="213"/>
    </location>
</feature>
<gene>
    <name evidence="2" type="ORF">LSALG_LOCUS6373</name>
</gene>
<keyword evidence="3" id="KW-1185">Reference proteome</keyword>
<dbReference type="InterPro" id="IPR045286">
    <property type="entry name" value="FBS1-like"/>
</dbReference>
<dbReference type="EMBL" id="OX465086">
    <property type="protein sequence ID" value="CAI9265786.1"/>
    <property type="molecule type" value="Genomic_DNA"/>
</dbReference>
<evidence type="ECO:0000313" key="3">
    <source>
        <dbReference type="Proteomes" id="UP001177003"/>
    </source>
</evidence>
<reference evidence="2" key="1">
    <citation type="submission" date="2023-04" db="EMBL/GenBank/DDBJ databases">
        <authorList>
            <person name="Vijverberg K."/>
            <person name="Xiong W."/>
            <person name="Schranz E."/>
        </authorList>
    </citation>
    <scope>NUCLEOTIDE SEQUENCE</scope>
</reference>
<sequence>MQHKTLSCNFDITYLYTINNFTTINAGSYKKGGRLKTDQTHHVSKTTTSKLPPANDTLTRVLYFQRLLFPYSNIKHINIWCCFPLKNIRYSNPYLRQQEIRVHIPHLKTRIKMALGRSYSLGLVKRTSSFGRKRILILNEMDIDSIDTISPTKKRSMGNSFSASRSLLEALPQDILIRVLCGVDHDDLKRLFHVSKPIREAAIIAKKLHFEYNTPKKVPAFRSTIEPSSLEFDEIGAPRQLRVARSRLDRKKLASISVALFTSDAEDEGFSRRNL</sequence>
<organism evidence="2 3">
    <name type="scientific">Lactuca saligna</name>
    <name type="common">Willowleaf lettuce</name>
    <dbReference type="NCBI Taxonomy" id="75948"/>
    <lineage>
        <taxon>Eukaryota</taxon>
        <taxon>Viridiplantae</taxon>
        <taxon>Streptophyta</taxon>
        <taxon>Embryophyta</taxon>
        <taxon>Tracheophyta</taxon>
        <taxon>Spermatophyta</taxon>
        <taxon>Magnoliopsida</taxon>
        <taxon>eudicotyledons</taxon>
        <taxon>Gunneridae</taxon>
        <taxon>Pentapetalae</taxon>
        <taxon>asterids</taxon>
        <taxon>campanulids</taxon>
        <taxon>Asterales</taxon>
        <taxon>Asteraceae</taxon>
        <taxon>Cichorioideae</taxon>
        <taxon>Cichorieae</taxon>
        <taxon>Lactucinae</taxon>
        <taxon>Lactuca</taxon>
    </lineage>
</organism>
<dbReference type="PANTHER" id="PTHR34049:SF1">
    <property type="entry name" value="F-BOX PROTEIN SKIP27"/>
    <property type="match status" value="1"/>
</dbReference>
<dbReference type="InterPro" id="IPR001810">
    <property type="entry name" value="F-box_dom"/>
</dbReference>
<evidence type="ECO:0000313" key="2">
    <source>
        <dbReference type="EMBL" id="CAI9265786.1"/>
    </source>
</evidence>
<dbReference type="PANTHER" id="PTHR34049">
    <property type="entry name" value="F-BOX PROTEIN SKIP27"/>
    <property type="match status" value="1"/>
</dbReference>
<protein>
    <recommendedName>
        <fullName evidence="1">F-box domain-containing protein</fullName>
    </recommendedName>
</protein>